<dbReference type="NCBIfam" id="NF041078">
    <property type="entry name" value="cGAS"/>
    <property type="match status" value="1"/>
</dbReference>
<protein>
    <recommendedName>
        <fullName evidence="13">Polymerase nucleotidyl transferase domain-containing protein</fullName>
    </recommendedName>
</protein>
<evidence type="ECO:0000256" key="3">
    <source>
        <dbReference type="ARBA" id="ARBA00022723"/>
    </source>
</evidence>
<sequence length="381" mass="43680">MANYHHTFHKLGESKCYKGKLDPSDDETKSLKEAKKKVRQRLLTGLRQETERVFGLGKGVSPRFFTQGSWAYDTCNSPCHPHQEMDIDLGVYLPVENWEETEKTPKQAAKTFFNMVENILKPLAEEEGWDFSTKRTCVRLHMKNGINAHIDVPLYVAPREEFEKIKEVFDRGLVIAKAYDEEMSEQEWKDINQVVLALKNGEWLASDPRDVADYFEKKFKQEGGHQLRRICRYLKGTRDYYWKDGGGPSSVLLMLCASKLCIPSDRRDDLALLSVLDGLGDMLTKPVYEPSICDENFNRMSPEDQTKSCTWVGSMKHTLWKATETEDPDLVQKHLSELRTYLDHRVPEDPALVSVAVTASTIRQTPSRQQAQPHITHVEAG</sequence>
<keyword evidence="1" id="KW-0808">Transferase</keyword>
<keyword evidence="8" id="KW-0051">Antiviral defense</keyword>
<dbReference type="GO" id="GO:0051607">
    <property type="term" value="P:defense response to virus"/>
    <property type="evidence" value="ECO:0007669"/>
    <property type="project" value="UniProtKB-KW"/>
</dbReference>
<comment type="caution">
    <text evidence="12">The sequence shown here is derived from an EMBL/GenBank/DDBJ whole genome shotgun (WGS) entry which is preliminary data.</text>
</comment>
<accession>A0A0F9S9T9</accession>
<dbReference type="Pfam" id="PF21654">
    <property type="entry name" value="DncV-like_NTFase"/>
    <property type="match status" value="1"/>
</dbReference>
<dbReference type="Pfam" id="PF21713">
    <property type="entry name" value="DncV_C"/>
    <property type="match status" value="1"/>
</dbReference>
<keyword evidence="6" id="KW-0460">Magnesium</keyword>
<feature type="domain" description="Cyclic GMP-AMP synthase DncV-like nucleotidyltransferase" evidence="10">
    <location>
        <begin position="62"/>
        <end position="155"/>
    </location>
</feature>
<keyword evidence="9" id="KW-0342">GTP-binding</keyword>
<dbReference type="AlphaFoldDB" id="A0A0F9S9T9"/>
<name>A0A0F9S9T9_9ZZZZ</name>
<dbReference type="InterPro" id="IPR047805">
    <property type="entry name" value="GAMP_synthase"/>
</dbReference>
<proteinExistence type="predicted"/>
<evidence type="ECO:0000259" key="11">
    <source>
        <dbReference type="Pfam" id="PF21713"/>
    </source>
</evidence>
<keyword evidence="5" id="KW-0067">ATP-binding</keyword>
<reference evidence="12" key="1">
    <citation type="journal article" date="2015" name="Nature">
        <title>Complex archaea that bridge the gap between prokaryotes and eukaryotes.</title>
        <authorList>
            <person name="Spang A."/>
            <person name="Saw J.H."/>
            <person name="Jorgensen S.L."/>
            <person name="Zaremba-Niedzwiedzka K."/>
            <person name="Martijn J."/>
            <person name="Lind A.E."/>
            <person name="van Eijk R."/>
            <person name="Schleper C."/>
            <person name="Guy L."/>
            <person name="Ettema T.J."/>
        </authorList>
    </citation>
    <scope>NUCLEOTIDE SEQUENCE</scope>
</reference>
<keyword evidence="4" id="KW-0547">Nucleotide-binding</keyword>
<evidence type="ECO:0000256" key="1">
    <source>
        <dbReference type="ARBA" id="ARBA00022679"/>
    </source>
</evidence>
<evidence type="ECO:0000256" key="9">
    <source>
        <dbReference type="ARBA" id="ARBA00023134"/>
    </source>
</evidence>
<keyword evidence="3" id="KW-0479">Metal-binding</keyword>
<evidence type="ECO:0000256" key="5">
    <source>
        <dbReference type="ARBA" id="ARBA00022840"/>
    </source>
</evidence>
<dbReference type="GO" id="GO:0140701">
    <property type="term" value="F:3',3'-cyclic GMP-AMP synthase activity"/>
    <property type="evidence" value="ECO:0007669"/>
    <property type="project" value="InterPro"/>
</dbReference>
<dbReference type="GO" id="GO:0009117">
    <property type="term" value="P:nucleotide metabolic process"/>
    <property type="evidence" value="ECO:0007669"/>
    <property type="project" value="UniProtKB-KW"/>
</dbReference>
<keyword evidence="2" id="KW-0548">Nucleotidyltransferase</keyword>
<dbReference type="GO" id="GO:0005525">
    <property type="term" value="F:GTP binding"/>
    <property type="evidence" value="ECO:0007669"/>
    <property type="project" value="UniProtKB-KW"/>
</dbReference>
<evidence type="ECO:0000256" key="8">
    <source>
        <dbReference type="ARBA" id="ARBA00023118"/>
    </source>
</evidence>
<evidence type="ECO:0000256" key="4">
    <source>
        <dbReference type="ARBA" id="ARBA00022741"/>
    </source>
</evidence>
<dbReference type="InterPro" id="IPR048445">
    <property type="entry name" value="DncV-like_NTFase"/>
</dbReference>
<evidence type="ECO:0000256" key="2">
    <source>
        <dbReference type="ARBA" id="ARBA00022695"/>
    </source>
</evidence>
<dbReference type="GO" id="GO:0005524">
    <property type="term" value="F:ATP binding"/>
    <property type="evidence" value="ECO:0007669"/>
    <property type="project" value="UniProtKB-KW"/>
</dbReference>
<evidence type="ECO:0000313" key="12">
    <source>
        <dbReference type="EMBL" id="KKN65675.1"/>
    </source>
</evidence>
<evidence type="ECO:0000256" key="6">
    <source>
        <dbReference type="ARBA" id="ARBA00022842"/>
    </source>
</evidence>
<feature type="domain" description="Cyclic GMP-AMP synthase C-terminal" evidence="11">
    <location>
        <begin position="224"/>
        <end position="352"/>
    </location>
</feature>
<keyword evidence="7" id="KW-0546">Nucleotide metabolism</keyword>
<evidence type="ECO:0000259" key="10">
    <source>
        <dbReference type="Pfam" id="PF21654"/>
    </source>
</evidence>
<dbReference type="InterPro" id="IPR048446">
    <property type="entry name" value="DncV_C"/>
</dbReference>
<organism evidence="12">
    <name type="scientific">marine sediment metagenome</name>
    <dbReference type="NCBI Taxonomy" id="412755"/>
    <lineage>
        <taxon>unclassified sequences</taxon>
        <taxon>metagenomes</taxon>
        <taxon>ecological metagenomes</taxon>
    </lineage>
</organism>
<dbReference type="GO" id="GO:0046872">
    <property type="term" value="F:metal ion binding"/>
    <property type="evidence" value="ECO:0007669"/>
    <property type="project" value="UniProtKB-KW"/>
</dbReference>
<gene>
    <name evidence="12" type="ORF">LCGC14_0479000</name>
</gene>
<dbReference type="EMBL" id="LAZR01000518">
    <property type="protein sequence ID" value="KKN65675.1"/>
    <property type="molecule type" value="Genomic_DNA"/>
</dbReference>
<evidence type="ECO:0008006" key="13">
    <source>
        <dbReference type="Google" id="ProtNLM"/>
    </source>
</evidence>
<evidence type="ECO:0000256" key="7">
    <source>
        <dbReference type="ARBA" id="ARBA00023080"/>
    </source>
</evidence>